<evidence type="ECO:0000256" key="3">
    <source>
        <dbReference type="ARBA" id="ARBA00022786"/>
    </source>
</evidence>
<evidence type="ECO:0000313" key="6">
    <source>
        <dbReference type="EMBL" id="ULT88438.1"/>
    </source>
</evidence>
<keyword evidence="3" id="KW-0833">Ubl conjugation pathway</keyword>
<dbReference type="Pfam" id="PF01485">
    <property type="entry name" value="IBR"/>
    <property type="match status" value="1"/>
</dbReference>
<feature type="domain" description="IBR" evidence="5">
    <location>
        <begin position="606"/>
        <end position="655"/>
    </location>
</feature>
<dbReference type="GO" id="GO:0008270">
    <property type="term" value="F:zinc ion binding"/>
    <property type="evidence" value="ECO:0007669"/>
    <property type="project" value="UniProtKB-KW"/>
</dbReference>
<evidence type="ECO:0000313" key="9">
    <source>
        <dbReference type="Proteomes" id="UP000829354"/>
    </source>
</evidence>
<reference evidence="7 9" key="2">
    <citation type="submission" date="2022-04" db="EMBL/GenBank/DDBJ databases">
        <title>Chromosome-level reference genomes for two strains of Caenorhabditis briggsae: an improved platform for comparative genomics.</title>
        <authorList>
            <person name="Stevens L."/>
            <person name="Andersen E."/>
        </authorList>
    </citation>
    <scope>NUCLEOTIDE SEQUENCE [LARGE SCALE GENOMIC DNA]</scope>
    <source>
        <strain evidence="7">VX34</strain>
        <tissue evidence="7">Whole-organism</tissue>
    </source>
</reference>
<evidence type="ECO:0000256" key="1">
    <source>
        <dbReference type="ARBA" id="ARBA00022723"/>
    </source>
</evidence>
<dbReference type="Proteomes" id="UP000829354">
    <property type="component" value="Chromosome V"/>
</dbReference>
<proteinExistence type="predicted"/>
<protein>
    <recommendedName>
        <fullName evidence="5">IBR domain-containing protein</fullName>
    </recommendedName>
</protein>
<keyword evidence="9" id="KW-1185">Reference proteome</keyword>
<dbReference type="PANTHER" id="PTHR31063:SF1">
    <property type="entry name" value="IBR DOMAIN-CONTAINING PROTEIN"/>
    <property type="match status" value="1"/>
</dbReference>
<dbReference type="AlphaFoldDB" id="A0AAE9JJE6"/>
<organism evidence="7 9">
    <name type="scientific">Caenorhabditis briggsae</name>
    <dbReference type="NCBI Taxonomy" id="6238"/>
    <lineage>
        <taxon>Eukaryota</taxon>
        <taxon>Metazoa</taxon>
        <taxon>Ecdysozoa</taxon>
        <taxon>Nematoda</taxon>
        <taxon>Chromadorea</taxon>
        <taxon>Rhabditida</taxon>
        <taxon>Rhabditina</taxon>
        <taxon>Rhabditomorpha</taxon>
        <taxon>Rhabditoidea</taxon>
        <taxon>Rhabditidae</taxon>
        <taxon>Peloderinae</taxon>
        <taxon>Caenorhabditis</taxon>
    </lineage>
</organism>
<dbReference type="Proteomes" id="UP000827892">
    <property type="component" value="Chromosome V"/>
</dbReference>
<dbReference type="SUPFAM" id="SSF57850">
    <property type="entry name" value="RING/U-box"/>
    <property type="match status" value="1"/>
</dbReference>
<reference evidence="6 8" key="1">
    <citation type="submission" date="2022-02" db="EMBL/GenBank/DDBJ databases">
        <title>Chromosome-level reference genomes for two strains of Caenorhabditis briggsae: an improved platform for comparative genomics.</title>
        <authorList>
            <person name="Stevens L."/>
            <person name="Andersen E.C."/>
        </authorList>
    </citation>
    <scope>NUCLEOTIDE SEQUENCE [LARGE SCALE GENOMIC DNA]</scope>
    <source>
        <strain evidence="6">QX1410_ONT</strain>
        <tissue evidence="6">Whole-organism</tissue>
    </source>
</reference>
<dbReference type="EMBL" id="CP092624">
    <property type="protein sequence ID" value="UMM34250.1"/>
    <property type="molecule type" value="Genomic_DNA"/>
</dbReference>
<accession>A0AAE9JJE6</accession>
<dbReference type="PANTHER" id="PTHR31063">
    <property type="entry name" value="PROTEIN CBG08668"/>
    <property type="match status" value="1"/>
</dbReference>
<evidence type="ECO:0000256" key="2">
    <source>
        <dbReference type="ARBA" id="ARBA00022771"/>
    </source>
</evidence>
<dbReference type="InterPro" id="IPR002867">
    <property type="entry name" value="IBR_dom"/>
</dbReference>
<dbReference type="CDD" id="cd20335">
    <property type="entry name" value="BRcat_RBR"/>
    <property type="match status" value="1"/>
</dbReference>
<evidence type="ECO:0000259" key="5">
    <source>
        <dbReference type="Pfam" id="PF01485"/>
    </source>
</evidence>
<evidence type="ECO:0000313" key="7">
    <source>
        <dbReference type="EMBL" id="UMM34250.1"/>
    </source>
</evidence>
<sequence>MSSECGESNYAESYVSDWDEIEFVCDETIFEKPRGERRWLGKEHHRGKERLHKSVKDRTFIEKTIESTSQLNKKTTDRILNSTADNLKFNVVYSMDKKNRWNDSTTITLLGGVAENLNAEVVEKNALEQYGFMYPSKSTFAVHSRKLTETDAPGEFQIRSAKSLSRKGQDYSNFLPKSREFSKKANAKMFRDEKENEEEQQPTITYNIYKTHQSLEVVGSELFKAKVVSKSGRHRLNKKFDIEIYDDEDYSEEEEDLDNFPSYRQANNVLNLTDFMVHNKSKQLPRVKRNNSEASYEIVDHPENEYCQQFNIQQYLNQEGYTFMESVITFSNQNALFEDQINQLRDEKDLKIKDLRPKQYLIDVSKRCQMEGAKKDGETTTVMVFTHLKQNTYNVLLNSTLVSHPENRSSEHLKKLISSTATILDAITRVCGELFQSRSIADKIRTSGKYYEEKNINKLLNDTFTWDMEMKKMQNINWPNQHYHATWANTQQLSQVGGRLEWDDLCEMVKKENRVKTCYTFEENCGECSRKMMSHQLFLVENESKVKCTDCLRAEFYREFMAQRLPIDLHTDTAEELEYLPTFIPLQILNLYVRTVAETIYKDLGATGDFEKCPACKSAVFFEDTGKYQHQNRSCPCGYSWCKDCKNIPHWPMNCVDYAEWEKKWLLRYSMMHAQGSGTESLLQITCCCGKAIYNVLLPAGQFITCPSCKTTVNTETMNAVHKQSYWPFSARYRERYRRNWQYNENTDSHKYEPLAKIHTEIAKVPAIKTSVMEICGAARDVRFNLKFRNHVLSREQFLIRKNILDAEVVENLFGTSAYLAETVTAWMHMSNQNDRAVRIGLELIMEHRKVLAALLDGEDKDAILQCIVTLKKEIDSVVLMVEKKIREAS</sequence>
<dbReference type="EMBL" id="CP090895">
    <property type="protein sequence ID" value="ULT88438.1"/>
    <property type="molecule type" value="Genomic_DNA"/>
</dbReference>
<gene>
    <name evidence="6" type="ORF">L3Y34_007562</name>
    <name evidence="7" type="ORF">L5515_007408</name>
</gene>
<keyword evidence="1" id="KW-0479">Metal-binding</keyword>
<keyword evidence="4" id="KW-0862">Zinc</keyword>
<evidence type="ECO:0000313" key="8">
    <source>
        <dbReference type="Proteomes" id="UP000827892"/>
    </source>
</evidence>
<evidence type="ECO:0000256" key="4">
    <source>
        <dbReference type="ARBA" id="ARBA00022833"/>
    </source>
</evidence>
<name>A0AAE9JJE6_CAEBR</name>
<keyword evidence="2" id="KW-0863">Zinc-finger</keyword>